<feature type="transmembrane region" description="Helical" evidence="9">
    <location>
        <begin position="153"/>
        <end position="172"/>
    </location>
</feature>
<dbReference type="EC" id="3.4.21.105" evidence="9"/>
<gene>
    <name evidence="12" type="ORF">RND81_14G179900</name>
</gene>
<dbReference type="Proteomes" id="UP001443914">
    <property type="component" value="Unassembled WGS sequence"/>
</dbReference>
<keyword evidence="8 9" id="KW-0472">Membrane</keyword>
<evidence type="ECO:0000256" key="1">
    <source>
        <dbReference type="ARBA" id="ARBA00000156"/>
    </source>
</evidence>
<dbReference type="SUPFAM" id="SSF144091">
    <property type="entry name" value="Rhomboid-like"/>
    <property type="match status" value="1"/>
</dbReference>
<keyword evidence="4 9" id="KW-0812">Transmembrane</keyword>
<evidence type="ECO:0000256" key="6">
    <source>
        <dbReference type="ARBA" id="ARBA00022825"/>
    </source>
</evidence>
<keyword evidence="5 9" id="KW-0378">Hydrolase</keyword>
<keyword evidence="9" id="KW-0645">Protease</keyword>
<comment type="function">
    <text evidence="9">Serine protease involved in intramembrane proteolysis.</text>
</comment>
<dbReference type="GO" id="GO:0006508">
    <property type="term" value="P:proteolysis"/>
    <property type="evidence" value="ECO:0007669"/>
    <property type="project" value="UniProtKB-KW"/>
</dbReference>
<dbReference type="InterPro" id="IPR035952">
    <property type="entry name" value="Rhomboid-like_sf"/>
</dbReference>
<name>A0AAW1GS15_SAPOF</name>
<accession>A0AAW1GS15</accession>
<evidence type="ECO:0000256" key="4">
    <source>
        <dbReference type="ARBA" id="ARBA00022692"/>
    </source>
</evidence>
<feature type="region of interest" description="Disordered" evidence="10">
    <location>
        <begin position="1"/>
        <end position="25"/>
    </location>
</feature>
<dbReference type="InterPro" id="IPR022764">
    <property type="entry name" value="Peptidase_S54_rhomboid_dom"/>
</dbReference>
<dbReference type="PANTHER" id="PTHR22936">
    <property type="entry name" value="RHOMBOID-RELATED"/>
    <property type="match status" value="1"/>
</dbReference>
<evidence type="ECO:0000256" key="10">
    <source>
        <dbReference type="SAM" id="MobiDB-lite"/>
    </source>
</evidence>
<evidence type="ECO:0000256" key="8">
    <source>
        <dbReference type="ARBA" id="ARBA00023136"/>
    </source>
</evidence>
<comment type="catalytic activity">
    <reaction evidence="1 9">
        <text>Cleaves type-1 transmembrane domains using a catalytic dyad composed of serine and histidine that are contributed by different transmembrane domains.</text>
        <dbReference type="EC" id="3.4.21.105"/>
    </reaction>
</comment>
<keyword evidence="6 9" id="KW-0720">Serine protease</keyword>
<organism evidence="12 13">
    <name type="scientific">Saponaria officinalis</name>
    <name type="common">Common soapwort</name>
    <name type="synonym">Lychnis saponaria</name>
    <dbReference type="NCBI Taxonomy" id="3572"/>
    <lineage>
        <taxon>Eukaryota</taxon>
        <taxon>Viridiplantae</taxon>
        <taxon>Streptophyta</taxon>
        <taxon>Embryophyta</taxon>
        <taxon>Tracheophyta</taxon>
        <taxon>Spermatophyta</taxon>
        <taxon>Magnoliopsida</taxon>
        <taxon>eudicotyledons</taxon>
        <taxon>Gunneridae</taxon>
        <taxon>Pentapetalae</taxon>
        <taxon>Caryophyllales</taxon>
        <taxon>Caryophyllaceae</taxon>
        <taxon>Caryophylleae</taxon>
        <taxon>Saponaria</taxon>
    </lineage>
</organism>
<sequence>MGKRRDDVETGIGGTFYYQPQAPPPPLYPPPREPYTSWLMPLVFVVDVLLFVLTMYVNDCPSTFEEPNQCLFKDLLGRFSFLPLHYNRLVGPSSSTLERMGGLRLELVQEGEWWRLLSCLWLHAGLIHLIANMVSLLFIGVRLEEEFAFWRIGPIYVISGFGGSLMSCLSALENEKTGIVSVGASGALFGLLGAMLSELITNWSIYANKCSALLSLMVIVALNLAVGLIPGVDSSAHIGGFISGFLLGFVLLIRPQYGYVSHRHLPAGKTRKPRHKWYQYLFLLLSLISLIAWYAYGLSKVLTTNDMTSWSNFKI</sequence>
<proteinExistence type="inferred from homology"/>
<feature type="transmembrane region" description="Helical" evidence="9">
    <location>
        <begin position="212"/>
        <end position="232"/>
    </location>
</feature>
<comment type="similarity">
    <text evidence="3 9">Belongs to the peptidase S54 family.</text>
</comment>
<feature type="transmembrane region" description="Helical" evidence="9">
    <location>
        <begin position="120"/>
        <end position="141"/>
    </location>
</feature>
<reference evidence="12" key="1">
    <citation type="submission" date="2024-03" db="EMBL/GenBank/DDBJ databases">
        <title>WGS assembly of Saponaria officinalis var. Norfolk2.</title>
        <authorList>
            <person name="Jenkins J."/>
            <person name="Shu S."/>
            <person name="Grimwood J."/>
            <person name="Barry K."/>
            <person name="Goodstein D."/>
            <person name="Schmutz J."/>
            <person name="Leebens-Mack J."/>
            <person name="Osbourn A."/>
        </authorList>
    </citation>
    <scope>NUCLEOTIDE SEQUENCE [LARGE SCALE GENOMIC DNA]</scope>
    <source>
        <strain evidence="12">JIC</strain>
    </source>
</reference>
<comment type="caution">
    <text evidence="12">The sequence shown here is derived from an EMBL/GenBank/DDBJ whole genome shotgun (WGS) entry which is preliminary data.</text>
</comment>
<feature type="domain" description="Peptidase S54 rhomboid" evidence="11">
    <location>
        <begin position="111"/>
        <end position="252"/>
    </location>
</feature>
<comment type="subcellular location">
    <subcellularLocation>
        <location evidence="2 9">Membrane</location>
        <topology evidence="2 9">Multi-pass membrane protein</topology>
    </subcellularLocation>
</comment>
<evidence type="ECO:0000256" key="3">
    <source>
        <dbReference type="ARBA" id="ARBA00009045"/>
    </source>
</evidence>
<dbReference type="GO" id="GO:0016020">
    <property type="term" value="C:membrane"/>
    <property type="evidence" value="ECO:0007669"/>
    <property type="project" value="UniProtKB-SubCell"/>
</dbReference>
<feature type="transmembrane region" description="Helical" evidence="9">
    <location>
        <begin position="178"/>
        <end position="200"/>
    </location>
</feature>
<dbReference type="Gene3D" id="1.20.1540.10">
    <property type="entry name" value="Rhomboid-like"/>
    <property type="match status" value="1"/>
</dbReference>
<feature type="transmembrane region" description="Helical" evidence="9">
    <location>
        <begin position="38"/>
        <end position="57"/>
    </location>
</feature>
<dbReference type="PANTHER" id="PTHR22936:SF87">
    <property type="entry name" value="RHOMBOID-LIKE PROTEIN 5"/>
    <property type="match status" value="1"/>
</dbReference>
<dbReference type="EMBL" id="JBDFQZ010000014">
    <property type="protein sequence ID" value="KAK9666364.1"/>
    <property type="molecule type" value="Genomic_DNA"/>
</dbReference>
<dbReference type="AlphaFoldDB" id="A0AAW1GS15"/>
<keyword evidence="7 9" id="KW-1133">Transmembrane helix</keyword>
<dbReference type="InterPro" id="IPR002610">
    <property type="entry name" value="Peptidase_S54_rhomboid-like"/>
</dbReference>
<evidence type="ECO:0000313" key="12">
    <source>
        <dbReference type="EMBL" id="KAK9666364.1"/>
    </source>
</evidence>
<dbReference type="FunFam" id="1.20.1540.10:FF:000019">
    <property type="entry name" value="RHOMBOID-like protein"/>
    <property type="match status" value="1"/>
</dbReference>
<dbReference type="Pfam" id="PF01694">
    <property type="entry name" value="Rhomboid"/>
    <property type="match status" value="1"/>
</dbReference>
<feature type="transmembrane region" description="Helical" evidence="9">
    <location>
        <begin position="238"/>
        <end position="257"/>
    </location>
</feature>
<evidence type="ECO:0000256" key="9">
    <source>
        <dbReference type="RuleBase" id="RU362115"/>
    </source>
</evidence>
<feature type="transmembrane region" description="Helical" evidence="9">
    <location>
        <begin position="277"/>
        <end position="296"/>
    </location>
</feature>
<evidence type="ECO:0000256" key="7">
    <source>
        <dbReference type="ARBA" id="ARBA00022989"/>
    </source>
</evidence>
<dbReference type="GO" id="GO:0004252">
    <property type="term" value="F:serine-type endopeptidase activity"/>
    <property type="evidence" value="ECO:0007669"/>
    <property type="project" value="InterPro"/>
</dbReference>
<evidence type="ECO:0000256" key="2">
    <source>
        <dbReference type="ARBA" id="ARBA00004141"/>
    </source>
</evidence>
<protein>
    <recommendedName>
        <fullName evidence="9">RHOMBOID-like protein</fullName>
        <ecNumber evidence="9">3.4.21.105</ecNumber>
    </recommendedName>
</protein>
<dbReference type="GO" id="GO:0005794">
    <property type="term" value="C:Golgi apparatus"/>
    <property type="evidence" value="ECO:0007669"/>
    <property type="project" value="UniProtKB-ARBA"/>
</dbReference>
<evidence type="ECO:0000256" key="5">
    <source>
        <dbReference type="ARBA" id="ARBA00022801"/>
    </source>
</evidence>
<evidence type="ECO:0000313" key="13">
    <source>
        <dbReference type="Proteomes" id="UP001443914"/>
    </source>
</evidence>
<keyword evidence="13" id="KW-1185">Reference proteome</keyword>
<evidence type="ECO:0000259" key="11">
    <source>
        <dbReference type="Pfam" id="PF01694"/>
    </source>
</evidence>